<dbReference type="PIRSF" id="PIRSF004846">
    <property type="entry name" value="ModA"/>
    <property type="match status" value="1"/>
</dbReference>
<accession>A0AA37WU81</accession>
<feature type="binding site" evidence="6">
    <location>
        <position position="65"/>
    </location>
    <ligand>
        <name>molybdate</name>
        <dbReference type="ChEBI" id="CHEBI:36264"/>
    </ligand>
</feature>
<comment type="caution">
    <text evidence="8">The sequence shown here is derived from an EMBL/GenBank/DDBJ whole genome shotgun (WGS) entry which is preliminary data.</text>
</comment>
<dbReference type="NCBIfam" id="TIGR01256">
    <property type="entry name" value="modA"/>
    <property type="match status" value="1"/>
</dbReference>
<evidence type="ECO:0000256" key="4">
    <source>
        <dbReference type="ARBA" id="ARBA00022729"/>
    </source>
</evidence>
<dbReference type="GO" id="GO:0046872">
    <property type="term" value="F:metal ion binding"/>
    <property type="evidence" value="ECO:0007669"/>
    <property type="project" value="UniProtKB-KW"/>
</dbReference>
<feature type="chain" id="PRO_5041418273" evidence="7">
    <location>
        <begin position="28"/>
        <end position="271"/>
    </location>
</feature>
<protein>
    <submittedName>
        <fullName evidence="8">Molybdate ABC transporter substrate-binding protein</fullName>
    </submittedName>
</protein>
<evidence type="ECO:0000256" key="3">
    <source>
        <dbReference type="ARBA" id="ARBA00022723"/>
    </source>
</evidence>
<dbReference type="PANTHER" id="PTHR30632">
    <property type="entry name" value="MOLYBDATE-BINDING PERIPLASMIC PROTEIN"/>
    <property type="match status" value="1"/>
</dbReference>
<reference evidence="9" key="1">
    <citation type="journal article" date="2019" name="Int. J. Syst. Evol. Microbiol.">
        <title>The Global Catalogue of Microorganisms (GCM) 10K type strain sequencing project: providing services to taxonomists for standard genome sequencing and annotation.</title>
        <authorList>
            <consortium name="The Broad Institute Genomics Platform"/>
            <consortium name="The Broad Institute Genome Sequencing Center for Infectious Disease"/>
            <person name="Wu L."/>
            <person name="Ma J."/>
        </authorList>
    </citation>
    <scope>NUCLEOTIDE SEQUENCE [LARGE SCALE GENOMIC DNA]</scope>
    <source>
        <strain evidence="9">NBRC 103632</strain>
    </source>
</reference>
<evidence type="ECO:0000256" key="1">
    <source>
        <dbReference type="ARBA" id="ARBA00009175"/>
    </source>
</evidence>
<evidence type="ECO:0000313" key="9">
    <source>
        <dbReference type="Proteomes" id="UP001157440"/>
    </source>
</evidence>
<comment type="similarity">
    <text evidence="1">Belongs to the bacterial solute-binding protein ModA family.</text>
</comment>
<feature type="binding site" evidence="6">
    <location>
        <position position="156"/>
    </location>
    <ligand>
        <name>molybdate</name>
        <dbReference type="ChEBI" id="CHEBI:36264"/>
    </ligand>
</feature>
<dbReference type="PANTHER" id="PTHR30632:SF17">
    <property type="entry name" value="MOLYBDATE-BINDING PROTEIN MODA"/>
    <property type="match status" value="1"/>
</dbReference>
<dbReference type="GO" id="GO:0030288">
    <property type="term" value="C:outer membrane-bounded periplasmic space"/>
    <property type="evidence" value="ECO:0007669"/>
    <property type="project" value="TreeGrafter"/>
</dbReference>
<keyword evidence="9" id="KW-1185">Reference proteome</keyword>
<name>A0AA37WU81_9HYPH</name>
<dbReference type="Gene3D" id="3.40.190.10">
    <property type="entry name" value="Periplasmic binding protein-like II"/>
    <property type="match status" value="2"/>
</dbReference>
<feature type="binding site" evidence="6">
    <location>
        <position position="38"/>
    </location>
    <ligand>
        <name>molybdate</name>
        <dbReference type="ChEBI" id="CHEBI:36264"/>
    </ligand>
</feature>
<dbReference type="AlphaFoldDB" id="A0AA37WU81"/>
<feature type="binding site" evidence="6">
    <location>
        <position position="201"/>
    </location>
    <ligand>
        <name>molybdate</name>
        <dbReference type="ChEBI" id="CHEBI:36264"/>
    </ligand>
</feature>
<dbReference type="InterPro" id="IPR050682">
    <property type="entry name" value="ModA/WtpA"/>
</dbReference>
<comment type="subunit">
    <text evidence="5">The complex is composed of two ATP-binding proteins (ModC), two transmembrane proteins (ModB) and a solute-binding protein (ModA).</text>
</comment>
<dbReference type="GO" id="GO:1901359">
    <property type="term" value="F:tungstate binding"/>
    <property type="evidence" value="ECO:0007669"/>
    <property type="project" value="UniProtKB-ARBA"/>
</dbReference>
<dbReference type="GO" id="GO:0030973">
    <property type="term" value="F:molybdate ion binding"/>
    <property type="evidence" value="ECO:0007669"/>
    <property type="project" value="TreeGrafter"/>
</dbReference>
<evidence type="ECO:0000256" key="5">
    <source>
        <dbReference type="ARBA" id="ARBA00062515"/>
    </source>
</evidence>
<proteinExistence type="inferred from homology"/>
<organism evidence="8 9">
    <name type="scientific">Methylobacterium tardum</name>
    <dbReference type="NCBI Taxonomy" id="374432"/>
    <lineage>
        <taxon>Bacteria</taxon>
        <taxon>Pseudomonadati</taxon>
        <taxon>Pseudomonadota</taxon>
        <taxon>Alphaproteobacteria</taxon>
        <taxon>Hyphomicrobiales</taxon>
        <taxon>Methylobacteriaceae</taxon>
        <taxon>Methylobacterium</taxon>
    </lineage>
</organism>
<sequence length="271" mass="27831">MRLTRRIVAALVLGTLALVPTAPPARAGEPVVVFAAASLKNALDAASAAWTKETGKTARISYAGSNALAKQIEAGAPADLFISADQAWMDYVEQAGLLEPDSRFDLLRNALVLIAAGPQNPGSDPRIALAPDLGTTLSRVLGGGKLAMATIDAVPAGKYGKAALEKLGAWDAVKGQVAQAENVRAALLLVARGEAPLGIVYATDAAADPSVHVEATFPSDSHPPIVYPAALLKDSHNPDAAALLTYLRGPGARGAFERQGFTVIGAQSAGR</sequence>
<evidence type="ECO:0000313" key="8">
    <source>
        <dbReference type="EMBL" id="GLS70663.1"/>
    </source>
</evidence>
<dbReference type="Pfam" id="PF13531">
    <property type="entry name" value="SBP_bac_11"/>
    <property type="match status" value="1"/>
</dbReference>
<evidence type="ECO:0000256" key="7">
    <source>
        <dbReference type="SAM" id="SignalP"/>
    </source>
</evidence>
<feature type="signal peptide" evidence="7">
    <location>
        <begin position="1"/>
        <end position="27"/>
    </location>
</feature>
<dbReference type="Proteomes" id="UP001157440">
    <property type="component" value="Unassembled WGS sequence"/>
</dbReference>
<keyword evidence="2 6" id="KW-0500">Molybdenum</keyword>
<keyword evidence="4 7" id="KW-0732">Signal</keyword>
<evidence type="ECO:0000256" key="2">
    <source>
        <dbReference type="ARBA" id="ARBA00022505"/>
    </source>
</evidence>
<dbReference type="InterPro" id="IPR005950">
    <property type="entry name" value="ModA"/>
</dbReference>
<dbReference type="SUPFAM" id="SSF53850">
    <property type="entry name" value="Periplasmic binding protein-like II"/>
    <property type="match status" value="1"/>
</dbReference>
<evidence type="ECO:0000256" key="6">
    <source>
        <dbReference type="PIRSR" id="PIRSR004846-1"/>
    </source>
</evidence>
<dbReference type="RefSeq" id="WP_238196544.1">
    <property type="nucleotide sequence ID" value="NZ_BPQZ01000011.1"/>
</dbReference>
<dbReference type="GO" id="GO:0015689">
    <property type="term" value="P:molybdate ion transport"/>
    <property type="evidence" value="ECO:0007669"/>
    <property type="project" value="InterPro"/>
</dbReference>
<dbReference type="FunFam" id="3.40.190.10:FF:000035">
    <property type="entry name" value="Molybdate ABC transporter substrate-binding protein"/>
    <property type="match status" value="1"/>
</dbReference>
<keyword evidence="3 6" id="KW-0479">Metal-binding</keyword>
<feature type="binding site" evidence="6">
    <location>
        <position position="183"/>
    </location>
    <ligand>
        <name>molybdate</name>
        <dbReference type="ChEBI" id="CHEBI:36264"/>
    </ligand>
</feature>
<gene>
    <name evidence="8" type="primary">modA</name>
    <name evidence="8" type="ORF">GCM10007890_26760</name>
</gene>
<dbReference type="EMBL" id="BSPL01000016">
    <property type="protein sequence ID" value="GLS70663.1"/>
    <property type="molecule type" value="Genomic_DNA"/>
</dbReference>